<keyword evidence="3" id="KW-1185">Reference proteome</keyword>
<evidence type="ECO:0000313" key="2">
    <source>
        <dbReference type="EMBL" id="KAK5970612.1"/>
    </source>
</evidence>
<feature type="domain" description="DUF7758" evidence="1">
    <location>
        <begin position="69"/>
        <end position="159"/>
    </location>
</feature>
<sequence length="220" mass="25117">MNLSVDPTMSEREVAFQKARELSDESKANEALDAISKYTSDPEITLSVAEMEVVNSVITEKLTGCSFDDKKEACNVCIAVLENFKPVKDSQWLILYAESVYETFSRMSRCARDEERQLTWNRLKETMYELTLAAKKAWKDKNDPDRLSIYVSFAKLCKSYLDVADEESFKMCETMAKEAKFVGKGTLSDEQWKEANNSIALINKIISDAQHERELIDDSD</sequence>
<evidence type="ECO:0000313" key="3">
    <source>
        <dbReference type="Proteomes" id="UP001331761"/>
    </source>
</evidence>
<dbReference type="PANTHER" id="PTHR38624:SF1">
    <property type="entry name" value="KIF-BINDING PROTEIN"/>
    <property type="match status" value="1"/>
</dbReference>
<dbReference type="PANTHER" id="PTHR38624">
    <property type="entry name" value="PROTEIN CBG08397-RELATED"/>
    <property type="match status" value="1"/>
</dbReference>
<reference evidence="2 3" key="1">
    <citation type="submission" date="2019-10" db="EMBL/GenBank/DDBJ databases">
        <title>Assembly and Annotation for the nematode Trichostrongylus colubriformis.</title>
        <authorList>
            <person name="Martin J."/>
        </authorList>
    </citation>
    <scope>NUCLEOTIDE SEQUENCE [LARGE SCALE GENOMIC DNA]</scope>
    <source>
        <strain evidence="2">G859</strain>
        <tissue evidence="2">Whole worm</tissue>
    </source>
</reference>
<dbReference type="InterPro" id="IPR056660">
    <property type="entry name" value="DUF7758"/>
</dbReference>
<accession>A0AAN8F1U0</accession>
<evidence type="ECO:0000259" key="1">
    <source>
        <dbReference type="Pfam" id="PF24944"/>
    </source>
</evidence>
<gene>
    <name evidence="2" type="ORF">GCK32_000403</name>
</gene>
<protein>
    <recommendedName>
        <fullName evidence="1">DUF7758 domain-containing protein</fullName>
    </recommendedName>
</protein>
<organism evidence="2 3">
    <name type="scientific">Trichostrongylus colubriformis</name>
    <name type="common">Black scour worm</name>
    <dbReference type="NCBI Taxonomy" id="6319"/>
    <lineage>
        <taxon>Eukaryota</taxon>
        <taxon>Metazoa</taxon>
        <taxon>Ecdysozoa</taxon>
        <taxon>Nematoda</taxon>
        <taxon>Chromadorea</taxon>
        <taxon>Rhabditida</taxon>
        <taxon>Rhabditina</taxon>
        <taxon>Rhabditomorpha</taxon>
        <taxon>Strongyloidea</taxon>
        <taxon>Trichostrongylidae</taxon>
        <taxon>Trichostrongylus</taxon>
    </lineage>
</organism>
<dbReference type="Pfam" id="PF24944">
    <property type="entry name" value="DUF7758"/>
    <property type="match status" value="1"/>
</dbReference>
<dbReference type="AlphaFoldDB" id="A0AAN8F1U0"/>
<name>A0AAN8F1U0_TRICO</name>
<comment type="caution">
    <text evidence="2">The sequence shown here is derived from an EMBL/GenBank/DDBJ whole genome shotgun (WGS) entry which is preliminary data.</text>
</comment>
<proteinExistence type="predicted"/>
<dbReference type="Proteomes" id="UP001331761">
    <property type="component" value="Unassembled WGS sequence"/>
</dbReference>
<dbReference type="EMBL" id="WIXE01018795">
    <property type="protein sequence ID" value="KAK5970612.1"/>
    <property type="molecule type" value="Genomic_DNA"/>
</dbReference>